<comment type="caution">
    <text evidence="4">The sequence shown here is derived from an EMBL/GenBank/DDBJ whole genome shotgun (WGS) entry which is preliminary data.</text>
</comment>
<dbReference type="Gene3D" id="3.40.190.10">
    <property type="entry name" value="Periplasmic binding protein-like II"/>
    <property type="match status" value="1"/>
</dbReference>
<evidence type="ECO:0000313" key="5">
    <source>
        <dbReference type="Proteomes" id="UP000034855"/>
    </source>
</evidence>
<dbReference type="STRING" id="1619037.UT67_C0005G0024"/>
<dbReference type="AlphaFoldDB" id="A0A0G0TAM6"/>
<dbReference type="Proteomes" id="UP000034855">
    <property type="component" value="Unassembled WGS sequence"/>
</dbReference>
<comment type="similarity">
    <text evidence="1">Belongs to the bacterial solute-binding protein 1 family.</text>
</comment>
<accession>A0A0G0TAM6</accession>
<evidence type="ECO:0000256" key="3">
    <source>
        <dbReference type="ARBA" id="ARBA00022729"/>
    </source>
</evidence>
<dbReference type="EMBL" id="LBXR01000005">
    <property type="protein sequence ID" value="KKR34912.1"/>
    <property type="molecule type" value="Genomic_DNA"/>
</dbReference>
<dbReference type="PANTHER" id="PTHR43649">
    <property type="entry name" value="ARABINOSE-BINDING PROTEIN-RELATED"/>
    <property type="match status" value="1"/>
</dbReference>
<sequence>MFQNLAPACQIPMNKRISFFIALASILVLAGFGCQGLSKQQVAATKPITLEYWTVFDDVDAIQSQINKYKASRPYLTVNLKQLRTDELYPRLLEALAEDKGPDIISVRNRWMRFYQPKLSAMPSSVPDTTVLVEKKTLGVQTTVSTVTVNLPTALQVDKEYVQAVKNDVIIGDKIYGLPLSLENMALFYNKDLLDKAGVAEPPKNWEDFQVAVKKLTKFDKKTGKILQSGASLGTGNNIPGFEDLLYILFKQSNVAFVNKTGFATFNTVAGGQANPSMSVMNFYTDFANSARDTYTWNEEMDNALDKFVNGSLAFFFGYSYHYPAIKARAPQLNVSILPMLQLNPEQPVNVANYWVQTVTDKSKNKNEAWGLLNFLAHSKATKDYLDQSGRPSALRTYIAGQLDNNELYPFVSQVLISDSWYKGKDYDTAVRALGSMAREWLLPAPQVGQEMQYRQEILNRAAAKFNQSL</sequence>
<name>A0A0G0TAM6_9BACT</name>
<dbReference type="GO" id="GO:0055085">
    <property type="term" value="P:transmembrane transport"/>
    <property type="evidence" value="ECO:0007669"/>
    <property type="project" value="InterPro"/>
</dbReference>
<evidence type="ECO:0000313" key="4">
    <source>
        <dbReference type="EMBL" id="KKR34912.1"/>
    </source>
</evidence>
<keyword evidence="2" id="KW-0813">Transport</keyword>
<proteinExistence type="inferred from homology"/>
<dbReference type="InterPro" id="IPR006059">
    <property type="entry name" value="SBP"/>
</dbReference>
<gene>
    <name evidence="4" type="ORF">UT67_C0005G0024</name>
</gene>
<dbReference type="InterPro" id="IPR050490">
    <property type="entry name" value="Bact_solute-bd_prot1"/>
</dbReference>
<dbReference type="SUPFAM" id="SSF53850">
    <property type="entry name" value="Periplasmic binding protein-like II"/>
    <property type="match status" value="1"/>
</dbReference>
<evidence type="ECO:0000256" key="1">
    <source>
        <dbReference type="ARBA" id="ARBA00008520"/>
    </source>
</evidence>
<protein>
    <submittedName>
        <fullName evidence="4">Sugar ABC transporter substrate-binding protein</fullName>
    </submittedName>
</protein>
<dbReference type="PANTHER" id="PTHR43649:SF34">
    <property type="entry name" value="ABC TRANSPORTER PERIPLASMIC-BINDING PROTEIN YCJN-RELATED"/>
    <property type="match status" value="1"/>
</dbReference>
<evidence type="ECO:0000256" key="2">
    <source>
        <dbReference type="ARBA" id="ARBA00022448"/>
    </source>
</evidence>
<reference evidence="4 5" key="1">
    <citation type="journal article" date="2015" name="Nature">
        <title>rRNA introns, odd ribosomes, and small enigmatic genomes across a large radiation of phyla.</title>
        <authorList>
            <person name="Brown C.T."/>
            <person name="Hug L.A."/>
            <person name="Thomas B.C."/>
            <person name="Sharon I."/>
            <person name="Castelle C.J."/>
            <person name="Singh A."/>
            <person name="Wilkins M.J."/>
            <person name="Williams K.H."/>
            <person name="Banfield J.F."/>
        </authorList>
    </citation>
    <scope>NUCLEOTIDE SEQUENCE [LARGE SCALE GENOMIC DNA]</scope>
</reference>
<dbReference type="Pfam" id="PF01547">
    <property type="entry name" value="SBP_bac_1"/>
    <property type="match status" value="1"/>
</dbReference>
<dbReference type="PROSITE" id="PS01037">
    <property type="entry name" value="SBP_BACTERIAL_1"/>
    <property type="match status" value="1"/>
</dbReference>
<organism evidence="4 5">
    <name type="scientific">Candidatus Magasanikbacteria bacterium GW2011_GWA2_40_10</name>
    <dbReference type="NCBI Taxonomy" id="1619037"/>
    <lineage>
        <taxon>Bacteria</taxon>
        <taxon>Candidatus Magasanikiibacteriota</taxon>
    </lineage>
</organism>
<keyword evidence="3" id="KW-0732">Signal</keyword>
<dbReference type="InterPro" id="IPR006061">
    <property type="entry name" value="SBP_1_CS"/>
</dbReference>